<keyword evidence="2" id="KW-0167">Capsid protein</keyword>
<accession>A0A6I1ML97</accession>
<dbReference type="Gene3D" id="3.90.1200.10">
    <property type="match status" value="1"/>
</dbReference>
<gene>
    <name evidence="2" type="ORF">GBZ86_04420</name>
</gene>
<sequence>MKFEEIKELLYKNYSIDALQIEKVKNTYKIKTYNNIYCLKVIKYEFAHFYFIISAIKYLQRRNFSYLPKIINTVDNKDFIKINSNFAYLTPWINCRECDYDNPVDLKNAATKLGELHKCSEGFNLDKNMKPRIGWFKWIEIFETRGKEILDFKHRIFQKAYKSEFDLIYLNILDKEIKRVENSIIHLKESNYYEKMKLEVMKKGFCHHDYAHHNVLIDNFQQFYIIDFDYCILDSKLHDLSSICVRSMKEGKWDINKFILILNGYFKSNFIENKDIKLMASFMEFPQAYWQLGIQYYWEQQPWKEEFFVKKLTKYIEDIEERQEFVNNLRSFNLR</sequence>
<dbReference type="InterPro" id="IPR014255">
    <property type="entry name" value="Spore_coat_CotS"/>
</dbReference>
<dbReference type="InterPro" id="IPR047175">
    <property type="entry name" value="CotS-like"/>
</dbReference>
<dbReference type="AlphaFoldDB" id="A0A6I1ML97"/>
<feature type="domain" description="Aminoglycoside phosphotransferase" evidence="1">
    <location>
        <begin position="27"/>
        <end position="245"/>
    </location>
</feature>
<reference evidence="2 3" key="1">
    <citation type="submission" date="2019-10" db="EMBL/GenBank/DDBJ databases">
        <title>The Genome Sequence of Clostridium tarantellae Isolated from Fish Brain.</title>
        <authorList>
            <person name="Bano L."/>
            <person name="Kiel M."/>
            <person name="Sales G."/>
            <person name="Doxey A.C."/>
            <person name="Mansfield M.J."/>
            <person name="Schiavone M."/>
            <person name="Rossetto O."/>
            <person name="Pirazzini M."/>
            <person name="Dobrindt U."/>
            <person name="Montecucco C."/>
        </authorList>
    </citation>
    <scope>NUCLEOTIDE SEQUENCE [LARGE SCALE GENOMIC DNA]</scope>
    <source>
        <strain evidence="2 3">DSM 3997</strain>
    </source>
</reference>
<dbReference type="EMBL" id="WHJC01000033">
    <property type="protein sequence ID" value="MPQ43002.1"/>
    <property type="molecule type" value="Genomic_DNA"/>
</dbReference>
<dbReference type="Pfam" id="PF01636">
    <property type="entry name" value="APH"/>
    <property type="match status" value="1"/>
</dbReference>
<dbReference type="Gene3D" id="3.30.200.20">
    <property type="entry name" value="Phosphorylase Kinase, domain 1"/>
    <property type="match status" value="1"/>
</dbReference>
<organism evidence="2 3">
    <name type="scientific">Clostridium tarantellae</name>
    <dbReference type="NCBI Taxonomy" id="39493"/>
    <lineage>
        <taxon>Bacteria</taxon>
        <taxon>Bacillati</taxon>
        <taxon>Bacillota</taxon>
        <taxon>Clostridia</taxon>
        <taxon>Eubacteriales</taxon>
        <taxon>Clostridiaceae</taxon>
        <taxon>Clostridium</taxon>
    </lineage>
</organism>
<dbReference type="SUPFAM" id="SSF56112">
    <property type="entry name" value="Protein kinase-like (PK-like)"/>
    <property type="match status" value="1"/>
</dbReference>
<comment type="caution">
    <text evidence="2">The sequence shown here is derived from an EMBL/GenBank/DDBJ whole genome shotgun (WGS) entry which is preliminary data.</text>
</comment>
<protein>
    <submittedName>
        <fullName evidence="2">CotS family spore coat protein</fullName>
    </submittedName>
</protein>
<dbReference type="Proteomes" id="UP000430345">
    <property type="component" value="Unassembled WGS sequence"/>
</dbReference>
<dbReference type="InterPro" id="IPR011009">
    <property type="entry name" value="Kinase-like_dom_sf"/>
</dbReference>
<name>A0A6I1ML97_9CLOT</name>
<evidence type="ECO:0000259" key="1">
    <source>
        <dbReference type="Pfam" id="PF01636"/>
    </source>
</evidence>
<evidence type="ECO:0000313" key="3">
    <source>
        <dbReference type="Proteomes" id="UP000430345"/>
    </source>
</evidence>
<dbReference type="InterPro" id="IPR002575">
    <property type="entry name" value="Aminoglycoside_PTrfase"/>
</dbReference>
<keyword evidence="2" id="KW-0946">Virion</keyword>
<dbReference type="PANTHER" id="PTHR39179:SF1">
    <property type="entry name" value="SPORE COAT PROTEIN I"/>
    <property type="match status" value="1"/>
</dbReference>
<dbReference type="NCBIfam" id="TIGR02906">
    <property type="entry name" value="spore_CotS"/>
    <property type="match status" value="1"/>
</dbReference>
<dbReference type="GO" id="GO:0042601">
    <property type="term" value="C:endospore-forming forespore"/>
    <property type="evidence" value="ECO:0007669"/>
    <property type="project" value="TreeGrafter"/>
</dbReference>
<proteinExistence type="predicted"/>
<dbReference type="RefSeq" id="WP_327444066.1">
    <property type="nucleotide sequence ID" value="NZ_WHJC01000033.1"/>
</dbReference>
<keyword evidence="3" id="KW-1185">Reference proteome</keyword>
<evidence type="ECO:0000313" key="2">
    <source>
        <dbReference type="EMBL" id="MPQ43002.1"/>
    </source>
</evidence>
<dbReference type="PANTHER" id="PTHR39179">
    <property type="entry name" value="SPORE COAT PROTEIN I"/>
    <property type="match status" value="1"/>
</dbReference>